<dbReference type="EMBL" id="FMZO01000013">
    <property type="protein sequence ID" value="SDD77347.1"/>
    <property type="molecule type" value="Genomic_DNA"/>
</dbReference>
<dbReference type="Proteomes" id="UP000198757">
    <property type="component" value="Unassembled WGS sequence"/>
</dbReference>
<dbReference type="AlphaFoldDB" id="A0A1G6XJ69"/>
<evidence type="ECO:0000313" key="1">
    <source>
        <dbReference type="EMBL" id="SDD77347.1"/>
    </source>
</evidence>
<keyword evidence="2" id="KW-1185">Reference proteome</keyword>
<evidence type="ECO:0000313" key="2">
    <source>
        <dbReference type="Proteomes" id="UP000198757"/>
    </source>
</evidence>
<name>A0A1G6XJ69_NIADE</name>
<organism evidence="1 2">
    <name type="scientific">Niabella drilacis (strain DSM 25811 / CCM 8410 / CCUG 62505 / LMG 26954 / E90)</name>
    <dbReference type="NCBI Taxonomy" id="1285928"/>
    <lineage>
        <taxon>Bacteria</taxon>
        <taxon>Pseudomonadati</taxon>
        <taxon>Bacteroidota</taxon>
        <taxon>Chitinophagia</taxon>
        <taxon>Chitinophagales</taxon>
        <taxon>Chitinophagaceae</taxon>
        <taxon>Niabella</taxon>
    </lineage>
</organism>
<accession>A0A1G6XJ69</accession>
<protein>
    <submittedName>
        <fullName evidence="1">Uncharacterized protein</fullName>
    </submittedName>
</protein>
<gene>
    <name evidence="1" type="ORF">SAMN04487894_11370</name>
</gene>
<sequence length="74" mass="8841">MVKQQVNIIISFPNGYQGLTTDKSKSFPLFRHKFCILIFRRLLLLLQFKSLRVFHISPGVTSQDVLIFFWTFYR</sequence>
<reference evidence="2" key="1">
    <citation type="submission" date="2016-10" db="EMBL/GenBank/DDBJ databases">
        <authorList>
            <person name="Varghese N."/>
            <person name="Submissions S."/>
        </authorList>
    </citation>
    <scope>NUCLEOTIDE SEQUENCE [LARGE SCALE GENOMIC DNA]</scope>
    <source>
        <strain evidence="2">DSM 25811 / CCM 8410 / LMG 26954 / E90</strain>
    </source>
</reference>
<proteinExistence type="predicted"/>